<name>A0ABU9HGL8_9GAMM</name>
<evidence type="ECO:0000313" key="2">
    <source>
        <dbReference type="Proteomes" id="UP001366060"/>
    </source>
</evidence>
<dbReference type="Proteomes" id="UP001366060">
    <property type="component" value="Unassembled WGS sequence"/>
</dbReference>
<accession>A0ABU9HGL8</accession>
<dbReference type="RefSeq" id="WP_341629394.1">
    <property type="nucleotide sequence ID" value="NZ_JBAKBA010000160.1"/>
</dbReference>
<dbReference type="EMBL" id="JBAKBA010000160">
    <property type="protein sequence ID" value="MEL0661040.1"/>
    <property type="molecule type" value="Genomic_DNA"/>
</dbReference>
<evidence type="ECO:0000313" key="1">
    <source>
        <dbReference type="EMBL" id="MEL0661040.1"/>
    </source>
</evidence>
<sequence length="35" mass="4071">MLEVREGRMYIFIPPTSHFEQYMGLLNANEKVAKG</sequence>
<comment type="caution">
    <text evidence="1">The sequence shown here is derived from an EMBL/GenBank/DDBJ whole genome shotgun (WGS) entry which is preliminary data.</text>
</comment>
<proteinExistence type="predicted"/>
<reference evidence="1 2" key="1">
    <citation type="submission" date="2024-02" db="EMBL/GenBank/DDBJ databases">
        <title>Bacteria isolated from the canopy kelp, Nereocystis luetkeana.</title>
        <authorList>
            <person name="Pfister C.A."/>
            <person name="Younker I.T."/>
            <person name="Light S.H."/>
        </authorList>
    </citation>
    <scope>NUCLEOTIDE SEQUENCE [LARGE SCALE GENOMIC DNA]</scope>
    <source>
        <strain evidence="1 2">TI.2.07</strain>
    </source>
</reference>
<keyword evidence="2" id="KW-1185">Reference proteome</keyword>
<protein>
    <submittedName>
        <fullName evidence="1">Uncharacterized protein</fullName>
    </submittedName>
</protein>
<organism evidence="1 2">
    <name type="scientific">Psychromonas arctica</name>
    <dbReference type="NCBI Taxonomy" id="168275"/>
    <lineage>
        <taxon>Bacteria</taxon>
        <taxon>Pseudomonadati</taxon>
        <taxon>Pseudomonadota</taxon>
        <taxon>Gammaproteobacteria</taxon>
        <taxon>Alteromonadales</taxon>
        <taxon>Psychromonadaceae</taxon>
        <taxon>Psychromonas</taxon>
    </lineage>
</organism>
<gene>
    <name evidence="1" type="ORF">V6255_18165</name>
</gene>